<evidence type="ECO:0000256" key="3">
    <source>
        <dbReference type="SAM" id="MobiDB-lite"/>
    </source>
</evidence>
<feature type="compositionally biased region" description="Low complexity" evidence="3">
    <location>
        <begin position="1"/>
        <end position="13"/>
    </location>
</feature>
<keyword evidence="1" id="KW-0378">Hydrolase</keyword>
<dbReference type="Pfam" id="PF07228">
    <property type="entry name" value="SpoIIE"/>
    <property type="match status" value="1"/>
</dbReference>
<dbReference type="PROSITE" id="PS50110">
    <property type="entry name" value="RESPONSE_REGULATORY"/>
    <property type="match status" value="1"/>
</dbReference>
<proteinExistence type="predicted"/>
<dbReference type="InterPro" id="IPR036890">
    <property type="entry name" value="HATPase_C_sf"/>
</dbReference>
<feature type="domain" description="Response regulatory" evidence="4">
    <location>
        <begin position="43"/>
        <end position="159"/>
    </location>
</feature>
<evidence type="ECO:0000256" key="2">
    <source>
        <dbReference type="PROSITE-ProRule" id="PRU00169"/>
    </source>
</evidence>
<dbReference type="InterPro" id="IPR011006">
    <property type="entry name" value="CheY-like_superfamily"/>
</dbReference>
<evidence type="ECO:0000256" key="1">
    <source>
        <dbReference type="ARBA" id="ARBA00022801"/>
    </source>
</evidence>
<dbReference type="PANTHER" id="PTHR43156:SF2">
    <property type="entry name" value="STAGE II SPORULATION PROTEIN E"/>
    <property type="match status" value="1"/>
</dbReference>
<comment type="caution">
    <text evidence="5">The sequence shown here is derived from an EMBL/GenBank/DDBJ whole genome shotgun (WGS) entry which is preliminary data.</text>
</comment>
<dbReference type="SUPFAM" id="SSF55874">
    <property type="entry name" value="ATPase domain of HSP90 chaperone/DNA topoisomerase II/histidine kinase"/>
    <property type="match status" value="1"/>
</dbReference>
<dbReference type="InterPro" id="IPR001932">
    <property type="entry name" value="PPM-type_phosphatase-like_dom"/>
</dbReference>
<dbReference type="SUPFAM" id="SSF52172">
    <property type="entry name" value="CheY-like"/>
    <property type="match status" value="1"/>
</dbReference>
<evidence type="ECO:0000313" key="6">
    <source>
        <dbReference type="Proteomes" id="UP000231409"/>
    </source>
</evidence>
<sequence length="611" mass="67445">MSAAFSPSPTSSSCLRSTEPPSGSLFPGSSVLEQPLSGTPALRILIADDSDSDRLILKKLLSREGHEVLEARDGLQAVERFREARPQLVLLDVMMPRLDGMEAAREIKALAGETLVPVIFLTSLSDADALAQCLESGGDDFLSKPYNRVIIRAKINAFNRMRMMHQTLSEQRDLIHEHNRTLLEEQNVAKRVFDNVAHTGCLDAPNIRYHASPLSIFNGDVLFACPRPAGGMQILIGDFTGHGLPAAIGAMPVAEIFYGMTSKGFGCEDVLREINQKLKRILPTGMFCCAALIQADFHHNQLRVWNGGLPDGFLVRRNGKRIALPSTHLPLGVLEPAQFSSAVDVIQTEPGDILLMMTDGVLEAENAAGEFYGERRLLKSLERVATGLHPFDAVMAGAIGFIESGPEQDDLTLLSLEMVGGAQLADVAGHQLQSALQGPENWRCEYVISDHTLAHFSPLPLLLHICMEVPGLRRRSGEVYTLLSELYTNALEHGVLALPSDWKNSPEGFGRYYAEKERRLNDVSGHRIRFTLEHRQTGFGGELRVSCEDTGPGFDFRRYLAGDERKPRYAGRGLTLLRQLSHSLTFHKQGNHVEIVYHWRFSEGSGELPRG</sequence>
<feature type="modified residue" description="4-aspartylphosphate" evidence="2">
    <location>
        <position position="92"/>
    </location>
</feature>
<dbReference type="SMART" id="SM00331">
    <property type="entry name" value="PP2C_SIG"/>
    <property type="match status" value="1"/>
</dbReference>
<dbReference type="InterPro" id="IPR052016">
    <property type="entry name" value="Bact_Sigma-Reg"/>
</dbReference>
<dbReference type="InterPro" id="IPR036457">
    <property type="entry name" value="PPM-type-like_dom_sf"/>
</dbReference>
<dbReference type="SUPFAM" id="SSF81606">
    <property type="entry name" value="PP2C-like"/>
    <property type="match status" value="1"/>
</dbReference>
<dbReference type="Proteomes" id="UP000231409">
    <property type="component" value="Unassembled WGS sequence"/>
</dbReference>
<dbReference type="SMART" id="SM00448">
    <property type="entry name" value="REC"/>
    <property type="match status" value="1"/>
</dbReference>
<accession>A0A2G1UPM7</accession>
<dbReference type="InterPro" id="IPR001789">
    <property type="entry name" value="Sig_transdc_resp-reg_receiver"/>
</dbReference>
<dbReference type="Gene3D" id="3.60.40.10">
    <property type="entry name" value="PPM-type phosphatase domain"/>
    <property type="match status" value="1"/>
</dbReference>
<name>A0A2G1UPM7_9GAMM</name>
<protein>
    <submittedName>
        <fullName evidence="5">Fused response regulator/phosphatase</fullName>
    </submittedName>
</protein>
<evidence type="ECO:0000313" key="5">
    <source>
        <dbReference type="EMBL" id="PHQ16467.1"/>
    </source>
</evidence>
<dbReference type="Gene3D" id="3.30.565.10">
    <property type="entry name" value="Histidine kinase-like ATPase, C-terminal domain"/>
    <property type="match status" value="1"/>
</dbReference>
<dbReference type="Gene3D" id="3.40.50.2300">
    <property type="match status" value="1"/>
</dbReference>
<dbReference type="EMBL" id="NTFH01000004">
    <property type="protein sequence ID" value="PHQ16467.1"/>
    <property type="molecule type" value="Genomic_DNA"/>
</dbReference>
<keyword evidence="6" id="KW-1185">Reference proteome</keyword>
<dbReference type="Pfam" id="PF00072">
    <property type="entry name" value="Response_reg"/>
    <property type="match status" value="1"/>
</dbReference>
<reference evidence="5 6" key="1">
    <citation type="submission" date="2017-09" db="EMBL/GenBank/DDBJ databases">
        <title>The draft genome sequences of Marinobacter sp. PWS21.</title>
        <authorList>
            <person name="Cao J."/>
        </authorList>
    </citation>
    <scope>NUCLEOTIDE SEQUENCE [LARGE SCALE GENOMIC DNA]</scope>
    <source>
        <strain evidence="5 6">PWS21</strain>
    </source>
</reference>
<gene>
    <name evidence="5" type="ORF">CLH61_05190</name>
</gene>
<dbReference type="CDD" id="cd16936">
    <property type="entry name" value="HATPase_RsbW-like"/>
    <property type="match status" value="1"/>
</dbReference>
<organism evidence="5 6">
    <name type="scientific">Marinobacter profundi</name>
    <dbReference type="NCBI Taxonomy" id="2666256"/>
    <lineage>
        <taxon>Bacteria</taxon>
        <taxon>Pseudomonadati</taxon>
        <taxon>Pseudomonadota</taxon>
        <taxon>Gammaproteobacteria</taxon>
        <taxon>Pseudomonadales</taxon>
        <taxon>Marinobacteraceae</taxon>
        <taxon>Marinobacter</taxon>
    </lineage>
</organism>
<dbReference type="AlphaFoldDB" id="A0A2G1UPM7"/>
<evidence type="ECO:0000259" key="4">
    <source>
        <dbReference type="PROSITE" id="PS50110"/>
    </source>
</evidence>
<feature type="region of interest" description="Disordered" evidence="3">
    <location>
        <begin position="1"/>
        <end position="30"/>
    </location>
</feature>
<keyword evidence="2" id="KW-0597">Phosphoprotein</keyword>
<dbReference type="GO" id="GO:0000160">
    <property type="term" value="P:phosphorelay signal transduction system"/>
    <property type="evidence" value="ECO:0007669"/>
    <property type="project" value="InterPro"/>
</dbReference>
<dbReference type="GO" id="GO:0016791">
    <property type="term" value="F:phosphatase activity"/>
    <property type="evidence" value="ECO:0007669"/>
    <property type="project" value="TreeGrafter"/>
</dbReference>
<dbReference type="PANTHER" id="PTHR43156">
    <property type="entry name" value="STAGE II SPORULATION PROTEIN E-RELATED"/>
    <property type="match status" value="1"/>
</dbReference>